<feature type="compositionally biased region" description="Low complexity" evidence="1">
    <location>
        <begin position="168"/>
        <end position="184"/>
    </location>
</feature>
<dbReference type="RefSeq" id="WP_229677776.1">
    <property type="nucleotide sequence ID" value="NZ_BMKS01000002.1"/>
</dbReference>
<dbReference type="InterPro" id="IPR038225">
    <property type="entry name" value="TagF_sf"/>
</dbReference>
<dbReference type="InterPro" id="IPR017748">
    <property type="entry name" value="TagF"/>
</dbReference>
<protein>
    <submittedName>
        <fullName evidence="2">Type VI secretion-associated protein</fullName>
    </submittedName>
</protein>
<reference evidence="2 3" key="1">
    <citation type="journal article" date="2014" name="Int. J. Syst. Evol. Microbiol.">
        <title>Complete genome sequence of Corynebacterium casei LMG S-19264T (=DSM 44701T), isolated from a smear-ripened cheese.</title>
        <authorList>
            <consortium name="US DOE Joint Genome Institute (JGI-PGF)"/>
            <person name="Walter F."/>
            <person name="Albersmeier A."/>
            <person name="Kalinowski J."/>
            <person name="Ruckert C."/>
        </authorList>
    </citation>
    <scope>NUCLEOTIDE SEQUENCE [LARGE SCALE GENOMIC DNA]</scope>
    <source>
        <strain evidence="2 3">CGMCC 1.16330</strain>
    </source>
</reference>
<dbReference type="Proteomes" id="UP000597507">
    <property type="component" value="Unassembled WGS sequence"/>
</dbReference>
<dbReference type="NCBIfam" id="TIGR03373">
    <property type="entry name" value="VI_minor_4"/>
    <property type="match status" value="1"/>
</dbReference>
<dbReference type="AlphaFoldDB" id="A0A8J3EAZ4"/>
<gene>
    <name evidence="2" type="ORF">GCM10010964_06170</name>
</gene>
<sequence>MPDAAALTAIGLYGKLPAHGDFVRRALPKSFVDPWDAWLQAGMAAARAALGEAWEDAWRDGPVWRFALPAGACGPEAVAGVLVPSVDSVGRRFPLTLAAVFAGGEGPARVAEEWFEALERLARTGRAGGTDADGLAGALPRPVAAVADRLLRDDVMALLDGAGEEDGPGAAAGEGAEAPGFPERPAVGWWTLGGARLPAMVWETTALPAPEEFAMLLDVPT</sequence>
<dbReference type="EMBL" id="BMKS01000002">
    <property type="protein sequence ID" value="GGG20725.1"/>
    <property type="molecule type" value="Genomic_DNA"/>
</dbReference>
<proteinExistence type="predicted"/>
<feature type="region of interest" description="Disordered" evidence="1">
    <location>
        <begin position="162"/>
        <end position="184"/>
    </location>
</feature>
<name>A0A8J3EAZ4_9PROT</name>
<dbReference type="Pfam" id="PF09867">
    <property type="entry name" value="TagF_N"/>
    <property type="match status" value="1"/>
</dbReference>
<organism evidence="2 3">
    <name type="scientific">Caldovatus sediminis</name>
    <dbReference type="NCBI Taxonomy" id="2041189"/>
    <lineage>
        <taxon>Bacteria</taxon>
        <taxon>Pseudomonadati</taxon>
        <taxon>Pseudomonadota</taxon>
        <taxon>Alphaproteobacteria</taxon>
        <taxon>Acetobacterales</taxon>
        <taxon>Roseomonadaceae</taxon>
        <taxon>Caldovatus</taxon>
    </lineage>
</organism>
<accession>A0A8J3EAZ4</accession>
<comment type="caution">
    <text evidence="2">The sequence shown here is derived from an EMBL/GenBank/DDBJ whole genome shotgun (WGS) entry which is preliminary data.</text>
</comment>
<dbReference type="Gene3D" id="3.40.1730.10">
    <property type="entry name" value="pa0076 domain"/>
    <property type="match status" value="1"/>
</dbReference>
<keyword evidence="3" id="KW-1185">Reference proteome</keyword>
<evidence type="ECO:0000256" key="1">
    <source>
        <dbReference type="SAM" id="MobiDB-lite"/>
    </source>
</evidence>
<evidence type="ECO:0000313" key="2">
    <source>
        <dbReference type="EMBL" id="GGG20725.1"/>
    </source>
</evidence>
<dbReference type="PIRSF" id="PIRSF029287">
    <property type="entry name" value="UCP029287"/>
    <property type="match status" value="1"/>
</dbReference>
<evidence type="ECO:0000313" key="3">
    <source>
        <dbReference type="Proteomes" id="UP000597507"/>
    </source>
</evidence>